<dbReference type="EMBL" id="JAANQT010001508">
    <property type="protein sequence ID" value="KAG1304893.1"/>
    <property type="molecule type" value="Genomic_DNA"/>
</dbReference>
<dbReference type="Pfam" id="PF03452">
    <property type="entry name" value="Anp1"/>
    <property type="match status" value="1"/>
</dbReference>
<gene>
    <name evidence="2" type="ORF">G6F64_008820</name>
</gene>
<sequence>MLQTTKFQLLSLLVTSIILLYWLLHQASSNYWTTSITYNPSSISFSNLNQHTRVLILTPFKQSAHLIDTYFKNLESLDYPHHLISLGFIVSDSTDGTVEQLQARAGAAKQGAWNGFEKITIIQKDFAYDLPNDELRHSFDVQVQRRAVMARSRNTLLSTALDEKHDYVLWLDGDVIEYPKTLLTDLIGLNKDVVVPNCWWHSYDEEGGYDKNNWQETAESLAFQKTLTSDDVLVEGYSQVLNTHRKLLIDMRHENGTTDRYHAVPLDAVGGTCTLVKAQVHRDGAIFPPFPYQHQVETEGFAKMAKAIGYEIWGLPNYLVYHYI</sequence>
<keyword evidence="3" id="KW-1185">Reference proteome</keyword>
<dbReference type="SUPFAM" id="SSF53448">
    <property type="entry name" value="Nucleotide-diphospho-sugar transferases"/>
    <property type="match status" value="1"/>
</dbReference>
<accession>A0A9P6X4K8</accession>
<dbReference type="OrthoDB" id="2405412at2759"/>
<dbReference type="GO" id="GO:0000009">
    <property type="term" value="F:alpha-1,6-mannosyltransferase activity"/>
    <property type="evidence" value="ECO:0007669"/>
    <property type="project" value="TreeGrafter"/>
</dbReference>
<name>A0A9P6X4K8_RHIOR</name>
<dbReference type="InterPro" id="IPR029044">
    <property type="entry name" value="Nucleotide-diphossugar_trans"/>
</dbReference>
<dbReference type="GO" id="GO:0000136">
    <property type="term" value="C:mannan polymerase complex"/>
    <property type="evidence" value="ECO:0007669"/>
    <property type="project" value="TreeGrafter"/>
</dbReference>
<evidence type="ECO:0000256" key="1">
    <source>
        <dbReference type="ARBA" id="ARBA00037964"/>
    </source>
</evidence>
<dbReference type="GO" id="GO:0000032">
    <property type="term" value="P:cell wall mannoprotein biosynthetic process"/>
    <property type="evidence" value="ECO:0007669"/>
    <property type="project" value="TreeGrafter"/>
</dbReference>
<dbReference type="Gene3D" id="3.90.550.10">
    <property type="entry name" value="Spore Coat Polysaccharide Biosynthesis Protein SpsA, Chain A"/>
    <property type="match status" value="1"/>
</dbReference>
<evidence type="ECO:0000313" key="2">
    <source>
        <dbReference type="EMBL" id="KAG1304893.1"/>
    </source>
</evidence>
<dbReference type="AlphaFoldDB" id="A0A9P6X4K8"/>
<organism evidence="2 3">
    <name type="scientific">Rhizopus oryzae</name>
    <name type="common">Mucormycosis agent</name>
    <name type="synonym">Rhizopus arrhizus var. delemar</name>
    <dbReference type="NCBI Taxonomy" id="64495"/>
    <lineage>
        <taxon>Eukaryota</taxon>
        <taxon>Fungi</taxon>
        <taxon>Fungi incertae sedis</taxon>
        <taxon>Mucoromycota</taxon>
        <taxon>Mucoromycotina</taxon>
        <taxon>Mucoromycetes</taxon>
        <taxon>Mucorales</taxon>
        <taxon>Mucorineae</taxon>
        <taxon>Rhizopodaceae</taxon>
        <taxon>Rhizopus</taxon>
    </lineage>
</organism>
<dbReference type="PANTHER" id="PTHR43083:SF6">
    <property type="entry name" value="MANNAN POLYMERASE COMPLEXES SUBUNIT MNN9"/>
    <property type="match status" value="1"/>
</dbReference>
<dbReference type="PANTHER" id="PTHR43083">
    <property type="entry name" value="MANNAN POLYMERASE II"/>
    <property type="match status" value="1"/>
</dbReference>
<protein>
    <submittedName>
        <fullName evidence="2">Uncharacterized protein</fullName>
    </submittedName>
</protein>
<evidence type="ECO:0000313" key="3">
    <source>
        <dbReference type="Proteomes" id="UP000716291"/>
    </source>
</evidence>
<dbReference type="InterPro" id="IPR052086">
    <property type="entry name" value="Mannan_Polymerase_Subunit"/>
</dbReference>
<comment type="similarity">
    <text evidence="1">Belongs to the ANP1/MMN9/VAN1 family.</text>
</comment>
<dbReference type="GO" id="GO:0006487">
    <property type="term" value="P:protein N-linked glycosylation"/>
    <property type="evidence" value="ECO:0007669"/>
    <property type="project" value="TreeGrafter"/>
</dbReference>
<reference evidence="2" key="1">
    <citation type="journal article" date="2020" name="Microb. Genom.">
        <title>Genetic diversity of clinical and environmental Mucorales isolates obtained from an investigation of mucormycosis cases among solid organ transplant recipients.</title>
        <authorList>
            <person name="Nguyen M.H."/>
            <person name="Kaul D."/>
            <person name="Muto C."/>
            <person name="Cheng S.J."/>
            <person name="Richter R.A."/>
            <person name="Bruno V.M."/>
            <person name="Liu G."/>
            <person name="Beyhan S."/>
            <person name="Sundermann A.J."/>
            <person name="Mounaud S."/>
            <person name="Pasculle A.W."/>
            <person name="Nierman W.C."/>
            <person name="Driscoll E."/>
            <person name="Cumbie R."/>
            <person name="Clancy C.J."/>
            <person name="Dupont C.L."/>
        </authorList>
    </citation>
    <scope>NUCLEOTIDE SEQUENCE</scope>
    <source>
        <strain evidence="2">GL11</strain>
    </source>
</reference>
<comment type="caution">
    <text evidence="2">The sequence shown here is derived from an EMBL/GenBank/DDBJ whole genome shotgun (WGS) entry which is preliminary data.</text>
</comment>
<dbReference type="Proteomes" id="UP000716291">
    <property type="component" value="Unassembled WGS sequence"/>
</dbReference>
<proteinExistence type="inferred from homology"/>